<gene>
    <name evidence="2" type="primary">20344753</name>
    <name evidence="1" type="ORF">GGTG_04295</name>
</gene>
<evidence type="ECO:0000313" key="2">
    <source>
        <dbReference type="EnsemblFungi" id="EJT79209"/>
    </source>
</evidence>
<dbReference type="Proteomes" id="UP000006039">
    <property type="component" value="Unassembled WGS sequence"/>
</dbReference>
<reference evidence="3" key="1">
    <citation type="submission" date="2010-07" db="EMBL/GenBank/DDBJ databases">
        <title>The genome sequence of Gaeumannomyces graminis var. tritici strain R3-111a-1.</title>
        <authorList>
            <consortium name="The Broad Institute Genome Sequencing Platform"/>
            <person name="Ma L.-J."/>
            <person name="Dead R."/>
            <person name="Young S."/>
            <person name="Zeng Q."/>
            <person name="Koehrsen M."/>
            <person name="Alvarado L."/>
            <person name="Berlin A."/>
            <person name="Chapman S.B."/>
            <person name="Chen Z."/>
            <person name="Freedman E."/>
            <person name="Gellesch M."/>
            <person name="Goldberg J."/>
            <person name="Griggs A."/>
            <person name="Gujja S."/>
            <person name="Heilman E.R."/>
            <person name="Heiman D."/>
            <person name="Hepburn T."/>
            <person name="Howarth C."/>
            <person name="Jen D."/>
            <person name="Larson L."/>
            <person name="Mehta T."/>
            <person name="Neiman D."/>
            <person name="Pearson M."/>
            <person name="Roberts A."/>
            <person name="Saif S."/>
            <person name="Shea T."/>
            <person name="Shenoy N."/>
            <person name="Sisk P."/>
            <person name="Stolte C."/>
            <person name="Sykes S."/>
            <person name="Walk T."/>
            <person name="White J."/>
            <person name="Yandava C."/>
            <person name="Haas B."/>
            <person name="Nusbaum C."/>
            <person name="Birren B."/>
        </authorList>
    </citation>
    <scope>NUCLEOTIDE SEQUENCE [LARGE SCALE GENOMIC DNA]</scope>
    <source>
        <strain evidence="3">R3-111a-1</strain>
    </source>
</reference>
<keyword evidence="3" id="KW-1185">Reference proteome</keyword>
<reference evidence="1" key="2">
    <citation type="submission" date="2010-07" db="EMBL/GenBank/DDBJ databases">
        <authorList>
            <consortium name="The Broad Institute Genome Sequencing Platform"/>
            <consortium name="Broad Institute Genome Sequencing Center for Infectious Disease"/>
            <person name="Ma L.-J."/>
            <person name="Dead R."/>
            <person name="Young S."/>
            <person name="Zeng Q."/>
            <person name="Koehrsen M."/>
            <person name="Alvarado L."/>
            <person name="Berlin A."/>
            <person name="Chapman S.B."/>
            <person name="Chen Z."/>
            <person name="Freedman E."/>
            <person name="Gellesch M."/>
            <person name="Goldberg J."/>
            <person name="Griggs A."/>
            <person name="Gujja S."/>
            <person name="Heilman E.R."/>
            <person name="Heiman D."/>
            <person name="Hepburn T."/>
            <person name="Howarth C."/>
            <person name="Jen D."/>
            <person name="Larson L."/>
            <person name="Mehta T."/>
            <person name="Neiman D."/>
            <person name="Pearson M."/>
            <person name="Roberts A."/>
            <person name="Saif S."/>
            <person name="Shea T."/>
            <person name="Shenoy N."/>
            <person name="Sisk P."/>
            <person name="Stolte C."/>
            <person name="Sykes S."/>
            <person name="Walk T."/>
            <person name="White J."/>
            <person name="Yandava C."/>
            <person name="Haas B."/>
            <person name="Nusbaum C."/>
            <person name="Birren B."/>
        </authorList>
    </citation>
    <scope>NUCLEOTIDE SEQUENCE</scope>
    <source>
        <strain evidence="1">R3-111a-1</strain>
    </source>
</reference>
<evidence type="ECO:0000313" key="3">
    <source>
        <dbReference type="Proteomes" id="UP000006039"/>
    </source>
</evidence>
<accession>J3NSP6</accession>
<dbReference type="AlphaFoldDB" id="J3NSP6"/>
<reference evidence="2" key="4">
    <citation type="journal article" date="2015" name="G3 (Bethesda)">
        <title>Genome sequences of three phytopathogenic species of the Magnaporthaceae family of fungi.</title>
        <authorList>
            <person name="Okagaki L.H."/>
            <person name="Nunes C.C."/>
            <person name="Sailsbery J."/>
            <person name="Clay B."/>
            <person name="Brown D."/>
            <person name="John T."/>
            <person name="Oh Y."/>
            <person name="Young N."/>
            <person name="Fitzgerald M."/>
            <person name="Haas B.J."/>
            <person name="Zeng Q."/>
            <person name="Young S."/>
            <person name="Adiconis X."/>
            <person name="Fan L."/>
            <person name="Levin J.Z."/>
            <person name="Mitchell T.K."/>
            <person name="Okubara P.A."/>
            <person name="Farman M.L."/>
            <person name="Kohn L.M."/>
            <person name="Birren B."/>
            <person name="Ma L.-J."/>
            <person name="Dean R.A."/>
        </authorList>
    </citation>
    <scope>NUCLEOTIDE SEQUENCE</scope>
    <source>
        <strain evidence="2">R3-111a-1</strain>
    </source>
</reference>
<dbReference type="EnsemblFungi" id="EJT79209">
    <property type="protein sequence ID" value="EJT79209"/>
    <property type="gene ID" value="GGTG_04295"/>
</dbReference>
<dbReference type="RefSeq" id="XP_009220354.1">
    <property type="nucleotide sequence ID" value="XM_009222090.1"/>
</dbReference>
<protein>
    <submittedName>
        <fullName evidence="1 2">Uncharacterized protein</fullName>
    </submittedName>
</protein>
<evidence type="ECO:0000313" key="1">
    <source>
        <dbReference type="EMBL" id="EJT79209.1"/>
    </source>
</evidence>
<organism evidence="1">
    <name type="scientific">Gaeumannomyces tritici (strain R3-111a-1)</name>
    <name type="common">Wheat and barley take-all root rot fungus</name>
    <name type="synonym">Gaeumannomyces graminis var. tritici</name>
    <dbReference type="NCBI Taxonomy" id="644352"/>
    <lineage>
        <taxon>Eukaryota</taxon>
        <taxon>Fungi</taxon>
        <taxon>Dikarya</taxon>
        <taxon>Ascomycota</taxon>
        <taxon>Pezizomycotina</taxon>
        <taxon>Sordariomycetes</taxon>
        <taxon>Sordariomycetidae</taxon>
        <taxon>Magnaporthales</taxon>
        <taxon>Magnaporthaceae</taxon>
        <taxon>Gaeumannomyces</taxon>
    </lineage>
</organism>
<sequence>MLSIFIGALNLPQRSAAPPPVFTLAGRIEKQKKLSPVERWSTGKSRLADRVGISSPTYPLRSAPFLASPPLRVSLAVPGGEEGV</sequence>
<proteinExistence type="predicted"/>
<dbReference type="EMBL" id="GL385396">
    <property type="protein sequence ID" value="EJT79209.1"/>
    <property type="molecule type" value="Genomic_DNA"/>
</dbReference>
<dbReference type="VEuPathDB" id="FungiDB:GGTG_04295"/>
<name>J3NSP6_GAET3</name>
<dbReference type="GeneID" id="20344753"/>
<dbReference type="HOGENOM" id="CLU_2527581_0_0_1"/>
<reference evidence="2" key="5">
    <citation type="submission" date="2018-04" db="UniProtKB">
        <authorList>
            <consortium name="EnsemblFungi"/>
        </authorList>
    </citation>
    <scope>IDENTIFICATION</scope>
    <source>
        <strain evidence="2">R3-111a-1</strain>
    </source>
</reference>
<reference evidence="1" key="3">
    <citation type="submission" date="2010-09" db="EMBL/GenBank/DDBJ databases">
        <title>Annotation of Gaeumannomyces graminis var. tritici R3-111a-1.</title>
        <authorList>
            <consortium name="The Broad Institute Genome Sequencing Platform"/>
            <person name="Ma L.-J."/>
            <person name="Dead R."/>
            <person name="Young S.K."/>
            <person name="Zeng Q."/>
            <person name="Gargeya S."/>
            <person name="Fitzgerald M."/>
            <person name="Haas B."/>
            <person name="Abouelleil A."/>
            <person name="Alvarado L."/>
            <person name="Arachchi H.M."/>
            <person name="Berlin A."/>
            <person name="Brown A."/>
            <person name="Chapman S.B."/>
            <person name="Chen Z."/>
            <person name="Dunbar C."/>
            <person name="Freedman E."/>
            <person name="Gearin G."/>
            <person name="Gellesch M."/>
            <person name="Goldberg J."/>
            <person name="Griggs A."/>
            <person name="Gujja S."/>
            <person name="Heiman D."/>
            <person name="Howarth C."/>
            <person name="Larson L."/>
            <person name="Lui A."/>
            <person name="MacDonald P.J.P."/>
            <person name="Mehta T."/>
            <person name="Montmayeur A."/>
            <person name="Murphy C."/>
            <person name="Neiman D."/>
            <person name="Pearson M."/>
            <person name="Priest M."/>
            <person name="Roberts A."/>
            <person name="Saif S."/>
            <person name="Shea T."/>
            <person name="Shenoy N."/>
            <person name="Sisk P."/>
            <person name="Stolte C."/>
            <person name="Sykes S."/>
            <person name="Yandava C."/>
            <person name="Wortman J."/>
            <person name="Nusbaum C."/>
            <person name="Birren B."/>
        </authorList>
    </citation>
    <scope>NUCLEOTIDE SEQUENCE</scope>
    <source>
        <strain evidence="1">R3-111a-1</strain>
    </source>
</reference>